<dbReference type="PROSITE" id="PS51471">
    <property type="entry name" value="FE2OG_OXY"/>
    <property type="match status" value="1"/>
</dbReference>
<dbReference type="SUPFAM" id="SSF51197">
    <property type="entry name" value="Clavaminate synthase-like"/>
    <property type="match status" value="1"/>
</dbReference>
<evidence type="ECO:0000313" key="2">
    <source>
        <dbReference type="EMBL" id="ELY20781.1"/>
    </source>
</evidence>
<dbReference type="GO" id="GO:0006307">
    <property type="term" value="P:DNA alkylation repair"/>
    <property type="evidence" value="ECO:0007669"/>
    <property type="project" value="InterPro"/>
</dbReference>
<dbReference type="InterPro" id="IPR032854">
    <property type="entry name" value="ALKBH3"/>
</dbReference>
<sequence>MVFCSMAMQYWLLIASKKPVSCSCYVFLNRNVKAYGLRRRGWLRATGRLAPLSAASGIRGVKMDLFENDDMKLINLLPRDGEVYYHGKVLDTVTADMYLDKCLSELTWEHDRAFIYGKEIVTKRKIAWYADKPVSYTYSGYAKMALVWPDFLREIKQVVESHCGEMFNSCLGNFYSSGDEGMSWHSDAEKDLVESGSIGALSLGGARKFSFKHKPTGESVSLNLEHGSLLIMKGTTQKNWLHSLPKTKKDVEPRVSLTFRQMRF</sequence>
<dbReference type="Proteomes" id="UP000011651">
    <property type="component" value="Unassembled WGS sequence"/>
</dbReference>
<dbReference type="EMBL" id="AOPO01000012">
    <property type="protein sequence ID" value="ELY20781.1"/>
    <property type="molecule type" value="Genomic_DNA"/>
</dbReference>
<dbReference type="AlphaFoldDB" id="L9U816"/>
<dbReference type="InterPro" id="IPR027450">
    <property type="entry name" value="AlkB-like"/>
</dbReference>
<proteinExistence type="predicted"/>
<dbReference type="PANTHER" id="PTHR31212:SF4">
    <property type="entry name" value="ALPHA-KETOGLUTARATE-DEPENDENT DIOXYGENASE ALKB HOMOLOG 3"/>
    <property type="match status" value="1"/>
</dbReference>
<evidence type="ECO:0000259" key="1">
    <source>
        <dbReference type="PROSITE" id="PS51471"/>
    </source>
</evidence>
<protein>
    <submittedName>
        <fullName evidence="2">Oxoglutarate/iron-dependent oxygenase</fullName>
    </submittedName>
</protein>
<name>L9U816_9GAMM</name>
<comment type="caution">
    <text evidence="2">The sequence shown here is derived from an EMBL/GenBank/DDBJ whole genome shotgun (WGS) entry which is preliminary data.</text>
</comment>
<accession>L9U816</accession>
<gene>
    <name evidence="2" type="ORF">HALTITAN_2458</name>
</gene>
<feature type="domain" description="Fe2OG dioxygenase" evidence="1">
    <location>
        <begin position="166"/>
        <end position="263"/>
    </location>
</feature>
<organism evidence="2 3">
    <name type="scientific">Vreelandella titanicae BH1</name>
    <dbReference type="NCBI Taxonomy" id="1204738"/>
    <lineage>
        <taxon>Bacteria</taxon>
        <taxon>Pseudomonadati</taxon>
        <taxon>Pseudomonadota</taxon>
        <taxon>Gammaproteobacteria</taxon>
        <taxon>Oceanospirillales</taxon>
        <taxon>Halomonadaceae</taxon>
        <taxon>Vreelandella</taxon>
    </lineage>
</organism>
<dbReference type="PANTHER" id="PTHR31212">
    <property type="entry name" value="ALPHA-KETOGLUTARATE-DEPENDENT DIOXYGENASE ALKB HOMOLOG 3"/>
    <property type="match status" value="1"/>
</dbReference>
<dbReference type="Gene3D" id="2.60.120.590">
    <property type="entry name" value="Alpha-ketoglutarate-dependent dioxygenase AlkB-like"/>
    <property type="match status" value="1"/>
</dbReference>
<reference evidence="2 3" key="1">
    <citation type="journal article" date="2013" name="Genome Announc.">
        <title>Draft Genome of the Marine Gammaproteobacterium Halomonas titanicae.</title>
        <authorList>
            <person name="Sanchez-Porro C."/>
            <person name="de la Haba R.R."/>
            <person name="Cruz-Hernandez N."/>
            <person name="Gonzalez J.M."/>
            <person name="Reyes-Guirao C."/>
            <person name="Navarro-Sampedro L."/>
            <person name="Carballo M."/>
            <person name="Ventosa A."/>
        </authorList>
    </citation>
    <scope>NUCLEOTIDE SEQUENCE [LARGE SCALE GENOMIC DNA]</scope>
    <source>
        <strain evidence="2 3">BH1</strain>
    </source>
</reference>
<dbReference type="Pfam" id="PF13532">
    <property type="entry name" value="2OG-FeII_Oxy_2"/>
    <property type="match status" value="1"/>
</dbReference>
<evidence type="ECO:0000313" key="3">
    <source>
        <dbReference type="Proteomes" id="UP000011651"/>
    </source>
</evidence>
<dbReference type="PATRIC" id="fig|1204738.3.peg.3728"/>
<dbReference type="InterPro" id="IPR037151">
    <property type="entry name" value="AlkB-like_sf"/>
</dbReference>
<dbReference type="InterPro" id="IPR005123">
    <property type="entry name" value="Oxoglu/Fe-dep_dioxygenase_dom"/>
</dbReference>
<dbReference type="GO" id="GO:0051213">
    <property type="term" value="F:dioxygenase activity"/>
    <property type="evidence" value="ECO:0007669"/>
    <property type="project" value="InterPro"/>
</dbReference>